<dbReference type="PANTHER" id="PTHR11203:SF37">
    <property type="entry name" value="INTEGRATOR COMPLEX SUBUNIT 11"/>
    <property type="match status" value="1"/>
</dbReference>
<dbReference type="InterPro" id="IPR036866">
    <property type="entry name" value="RibonucZ/Hydroxyglut_hydro"/>
</dbReference>
<keyword evidence="1" id="KW-0378">Hydrolase</keyword>
<dbReference type="Pfam" id="PF00753">
    <property type="entry name" value="Lactamase_B"/>
    <property type="match status" value="1"/>
</dbReference>
<evidence type="ECO:0000256" key="1">
    <source>
        <dbReference type="ARBA" id="ARBA00022801"/>
    </source>
</evidence>
<dbReference type="EMBL" id="MFID01000006">
    <property type="protein sequence ID" value="OGF81720.1"/>
    <property type="molecule type" value="Genomic_DNA"/>
</dbReference>
<proteinExistence type="predicted"/>
<dbReference type="InterPro" id="IPR011108">
    <property type="entry name" value="RMMBL"/>
</dbReference>
<dbReference type="Pfam" id="PF10996">
    <property type="entry name" value="Beta-Casp"/>
    <property type="match status" value="1"/>
</dbReference>
<dbReference type="Proteomes" id="UP000178114">
    <property type="component" value="Unassembled WGS sequence"/>
</dbReference>
<name>A0A1F5X1J6_9BACT</name>
<dbReference type="InterPro" id="IPR001279">
    <property type="entry name" value="Metallo-B-lactamas"/>
</dbReference>
<dbReference type="InterPro" id="IPR050698">
    <property type="entry name" value="MBL"/>
</dbReference>
<reference evidence="4 5" key="1">
    <citation type="journal article" date="2016" name="Nat. Commun.">
        <title>Thousands of microbial genomes shed light on interconnected biogeochemical processes in an aquifer system.</title>
        <authorList>
            <person name="Anantharaman K."/>
            <person name="Brown C.T."/>
            <person name="Hug L.A."/>
            <person name="Sharon I."/>
            <person name="Castelle C.J."/>
            <person name="Probst A.J."/>
            <person name="Thomas B.C."/>
            <person name="Singh A."/>
            <person name="Wilkins M.J."/>
            <person name="Karaoz U."/>
            <person name="Brodie E.L."/>
            <person name="Williams K.H."/>
            <person name="Hubbard S.S."/>
            <person name="Banfield J.F."/>
        </authorList>
    </citation>
    <scope>NUCLEOTIDE SEQUENCE [LARGE SCALE GENOMIC DNA]</scope>
</reference>
<dbReference type="InterPro" id="IPR022712">
    <property type="entry name" value="Beta_Casp"/>
</dbReference>
<evidence type="ECO:0000259" key="3">
    <source>
        <dbReference type="SMART" id="SM01027"/>
    </source>
</evidence>
<dbReference type="Gene3D" id="3.40.50.10890">
    <property type="match status" value="1"/>
</dbReference>
<dbReference type="Gene3D" id="3.60.15.10">
    <property type="entry name" value="Ribonuclease Z/Hydroxyacylglutathione hydrolase-like"/>
    <property type="match status" value="1"/>
</dbReference>
<dbReference type="SUPFAM" id="SSF56281">
    <property type="entry name" value="Metallo-hydrolase/oxidoreductase"/>
    <property type="match status" value="1"/>
</dbReference>
<dbReference type="SMART" id="SM01027">
    <property type="entry name" value="Beta-Casp"/>
    <property type="match status" value="1"/>
</dbReference>
<evidence type="ECO:0000259" key="2">
    <source>
        <dbReference type="SMART" id="SM00849"/>
    </source>
</evidence>
<feature type="domain" description="Metallo-beta-lactamase" evidence="2">
    <location>
        <begin position="16"/>
        <end position="232"/>
    </location>
</feature>
<protein>
    <recommendedName>
        <fullName evidence="6">MBL fold metallo-hydrolase</fullName>
    </recommendedName>
</protein>
<dbReference type="Pfam" id="PF07521">
    <property type="entry name" value="RMMBL"/>
    <property type="match status" value="1"/>
</dbReference>
<evidence type="ECO:0008006" key="6">
    <source>
        <dbReference type="Google" id="ProtNLM"/>
    </source>
</evidence>
<evidence type="ECO:0000313" key="5">
    <source>
        <dbReference type="Proteomes" id="UP000178114"/>
    </source>
</evidence>
<gene>
    <name evidence="4" type="ORF">A2930_03915</name>
</gene>
<comment type="caution">
    <text evidence="4">The sequence shown here is derived from an EMBL/GenBank/DDBJ whole genome shotgun (WGS) entry which is preliminary data.</text>
</comment>
<dbReference type="GO" id="GO:0004521">
    <property type="term" value="F:RNA endonuclease activity"/>
    <property type="evidence" value="ECO:0007669"/>
    <property type="project" value="TreeGrafter"/>
</dbReference>
<organism evidence="4 5">
    <name type="scientific">Candidatus Giovannonibacteria bacterium RIFCSPLOWO2_01_FULL_45_34</name>
    <dbReference type="NCBI Taxonomy" id="1798351"/>
    <lineage>
        <taxon>Bacteria</taxon>
        <taxon>Candidatus Giovannoniibacteriota</taxon>
    </lineage>
</organism>
<dbReference type="GO" id="GO:0016787">
    <property type="term" value="F:hydrolase activity"/>
    <property type="evidence" value="ECO:0007669"/>
    <property type="project" value="UniProtKB-KW"/>
</dbReference>
<evidence type="ECO:0000313" key="4">
    <source>
        <dbReference type="EMBL" id="OGF81720.1"/>
    </source>
</evidence>
<accession>A0A1F5X1J6</accession>
<dbReference type="AlphaFoldDB" id="A0A1F5X1J6"/>
<dbReference type="STRING" id="1798351.A2930_03915"/>
<feature type="domain" description="Beta-Casp" evidence="3">
    <location>
        <begin position="243"/>
        <end position="360"/>
    </location>
</feature>
<dbReference type="SMART" id="SM00849">
    <property type="entry name" value="Lactamase_B"/>
    <property type="match status" value="1"/>
</dbReference>
<sequence>MKKWTFEANAGGDSIGGSSYVHNGNIQVDHGAIQSEKRIKYPEMTRGDIELFLLSHDHLDHCGGVPVFLREHPESKVMMTKTSFEGMNFLLKDSVKIAESRAEIDLLQGRKPEPPLFSLREVESLVDRVDFIGDTSWFSPIAGHKISFRSAGHKPGAAMFLMVFPDGTRVLHACDVSVDERALVRGAGIPQDFLNPDVMVVESTYGNRELPDRAKEKARLKEVIRKVFARGGKAVIPHFASTLIEEALPLAEAGFPVHVDGMGRDFTHLYANSAPWCEQDKPFKLSDFGSLFLVDGGCKEEDRFYRRDLVRQPEPVVIVSSSGMLEAGPSVGYVEELLEDSKNAVILPGYQAKDTQGRKLTQLQKGEKITFFHQYVKKVEGQQPELKEYEVTRQINADVIPFKLSGHSGGDKMAKWICRINPKKVVTVHGEPEAHEGLKERTQRLKKDIEFFTAKNGETLEFVFV</sequence>
<dbReference type="PANTHER" id="PTHR11203">
    <property type="entry name" value="CLEAVAGE AND POLYADENYLATION SPECIFICITY FACTOR FAMILY MEMBER"/>
    <property type="match status" value="1"/>
</dbReference>